<gene>
    <name evidence="1" type="ORF">NBG4_130005</name>
</gene>
<accession>A0A2U3QEM9</accession>
<dbReference type="Pfam" id="PF05402">
    <property type="entry name" value="PqqD"/>
    <property type="match status" value="1"/>
</dbReference>
<dbReference type="NCBIfam" id="TIGR04302">
    <property type="entry name" value="geo_PqqD_fam"/>
    <property type="match status" value="1"/>
</dbReference>
<protein>
    <recommendedName>
        <fullName evidence="3">Coenzyme PQQ synthesis protein D (PqqD)</fullName>
    </recommendedName>
</protein>
<dbReference type="InterPro" id="IPR008792">
    <property type="entry name" value="PQQD"/>
</dbReference>
<evidence type="ECO:0000313" key="2">
    <source>
        <dbReference type="Proteomes" id="UP000245125"/>
    </source>
</evidence>
<dbReference type="InterPro" id="IPR027569">
    <property type="entry name" value="Geo_PqqD_fam"/>
</dbReference>
<dbReference type="AlphaFoldDB" id="A0A2U3QEM9"/>
<name>A0A2U3QEM9_9BACT</name>
<dbReference type="OrthoDB" id="5402179at2"/>
<dbReference type="Gene3D" id="1.10.10.1150">
    <property type="entry name" value="Coenzyme PQQ synthesis protein D (PqqD)"/>
    <property type="match status" value="1"/>
</dbReference>
<organism evidence="1 2">
    <name type="scientific">Candidatus Sulfobium mesophilum</name>
    <dbReference type="NCBI Taxonomy" id="2016548"/>
    <lineage>
        <taxon>Bacteria</taxon>
        <taxon>Pseudomonadati</taxon>
        <taxon>Nitrospirota</taxon>
        <taxon>Nitrospiria</taxon>
        <taxon>Nitrospirales</taxon>
        <taxon>Nitrospiraceae</taxon>
        <taxon>Candidatus Sulfobium</taxon>
    </lineage>
</organism>
<dbReference type="Proteomes" id="UP000245125">
    <property type="component" value="Unassembled WGS sequence"/>
</dbReference>
<dbReference type="EMBL" id="OUUY01000035">
    <property type="protein sequence ID" value="SPP99882.1"/>
    <property type="molecule type" value="Genomic_DNA"/>
</dbReference>
<evidence type="ECO:0000313" key="1">
    <source>
        <dbReference type="EMBL" id="SPP99882.1"/>
    </source>
</evidence>
<dbReference type="InterPro" id="IPR041881">
    <property type="entry name" value="PqqD_sf"/>
</dbReference>
<proteinExistence type="predicted"/>
<sequence length="103" mass="11754">MRAFRNPDVLWREEDESKAQAYEELEKGEDVEAIGTSVLFSDGVMLSLNLIATEIWKLCDGRDVNEIIADLTGRFEVDPDVLSKDATTFLSELKQKGFIYYED</sequence>
<evidence type="ECO:0008006" key="3">
    <source>
        <dbReference type="Google" id="ProtNLM"/>
    </source>
</evidence>
<reference evidence="2" key="1">
    <citation type="submission" date="2018-03" db="EMBL/GenBank/DDBJ databases">
        <authorList>
            <person name="Zecchin S."/>
        </authorList>
    </citation>
    <scope>NUCLEOTIDE SEQUENCE [LARGE SCALE GENOMIC DNA]</scope>
</reference>
<keyword evidence="2" id="KW-1185">Reference proteome</keyword>